<gene>
    <name evidence="1" type="ORF">EVAR_23055_1</name>
</gene>
<comment type="caution">
    <text evidence="1">The sequence shown here is derived from an EMBL/GenBank/DDBJ whole genome shotgun (WGS) entry which is preliminary data.</text>
</comment>
<sequence>MSRFERTESLFRLLGSPKIECGEGGRCTKERSENIIRGLPRGYRFVPRAAALPRRFVVLGAGGAGGAQKPRAGYTFGRQVPYLAPFTAFSILGRPAPRRAARVNFIDLRSAFHFLLISRKEITLLFELSKHSFAKCIGSYVDSLRPVFSNASTNCLTINFHLKSRKQPEGNAAAGGQRRRGLGREEGRGGSSFFLHFLATAAGPRDAAANVVLWLRISGCNIIYIVPYKIKTNATRCTFAVVTDLKICRSRAATARRSVPPTINLCLPRDGDRDVFTAH</sequence>
<keyword evidence="2" id="KW-1185">Reference proteome</keyword>
<protein>
    <submittedName>
        <fullName evidence="1">Uncharacterized protein</fullName>
    </submittedName>
</protein>
<organism evidence="1 2">
    <name type="scientific">Eumeta variegata</name>
    <name type="common">Bagworm moth</name>
    <name type="synonym">Eumeta japonica</name>
    <dbReference type="NCBI Taxonomy" id="151549"/>
    <lineage>
        <taxon>Eukaryota</taxon>
        <taxon>Metazoa</taxon>
        <taxon>Ecdysozoa</taxon>
        <taxon>Arthropoda</taxon>
        <taxon>Hexapoda</taxon>
        <taxon>Insecta</taxon>
        <taxon>Pterygota</taxon>
        <taxon>Neoptera</taxon>
        <taxon>Endopterygota</taxon>
        <taxon>Lepidoptera</taxon>
        <taxon>Glossata</taxon>
        <taxon>Ditrysia</taxon>
        <taxon>Tineoidea</taxon>
        <taxon>Psychidae</taxon>
        <taxon>Oiketicinae</taxon>
        <taxon>Eumeta</taxon>
    </lineage>
</organism>
<dbReference type="AlphaFoldDB" id="A0A4C1VMI1"/>
<evidence type="ECO:0000313" key="1">
    <source>
        <dbReference type="EMBL" id="GBP39730.1"/>
    </source>
</evidence>
<reference evidence="1 2" key="1">
    <citation type="journal article" date="2019" name="Commun. Biol.">
        <title>The bagworm genome reveals a unique fibroin gene that provides high tensile strength.</title>
        <authorList>
            <person name="Kono N."/>
            <person name="Nakamura H."/>
            <person name="Ohtoshi R."/>
            <person name="Tomita M."/>
            <person name="Numata K."/>
            <person name="Arakawa K."/>
        </authorList>
    </citation>
    <scope>NUCLEOTIDE SEQUENCE [LARGE SCALE GENOMIC DNA]</scope>
</reference>
<accession>A0A4C1VMI1</accession>
<dbReference type="Proteomes" id="UP000299102">
    <property type="component" value="Unassembled WGS sequence"/>
</dbReference>
<name>A0A4C1VMI1_EUMVA</name>
<proteinExistence type="predicted"/>
<dbReference type="EMBL" id="BGZK01000370">
    <property type="protein sequence ID" value="GBP39730.1"/>
    <property type="molecule type" value="Genomic_DNA"/>
</dbReference>
<evidence type="ECO:0000313" key="2">
    <source>
        <dbReference type="Proteomes" id="UP000299102"/>
    </source>
</evidence>